<gene>
    <name evidence="2" type="ORF">BMF94_2235</name>
</gene>
<feature type="region of interest" description="Disordered" evidence="1">
    <location>
        <begin position="783"/>
        <end position="802"/>
    </location>
</feature>
<feature type="compositionally biased region" description="Low complexity" evidence="1">
    <location>
        <begin position="783"/>
        <end position="799"/>
    </location>
</feature>
<accession>A0A2S5BDB0</accession>
<feature type="compositionally biased region" description="Low complexity" evidence="1">
    <location>
        <begin position="621"/>
        <end position="634"/>
    </location>
</feature>
<protein>
    <submittedName>
        <fullName evidence="2">Uncharacterized protein</fullName>
    </submittedName>
</protein>
<sequence length="881" mass="92902">MAPLTRLDAVDSSRSLHPGSGRSGMLPASTSESALAIRTRQGKKVEPPPPPPPAQPKRVRPFILRAKNAPASSAKSPKADLDRGPAIEGDGALRKSKTSFELERKTGSPSKPRKSPQYRDENVPPPLPSLHGTRAGQYNELEQLQPANGLPKRTSRPQSLATSSLRALGKLASSASSAAGAPRRRPLSYVVSPSSPPRSRASLHPVESPVSSPSRTPRFRPRGAAAAHAESPTASRTSSQTATPISSRSLPSQAPRHGGLQRRAESSPPHAIKTQSRHAAVEQHKSALKRKTLEERQARSSPASSSPSLSRSPAVVSAGALLDQAEGGAQPRAGLTRSRRWFGGDPSVQDSTTSDDALWAVEDRALTGQDAYATPPPSIRGSSAIAARKRESYAVLAATKTGAGPRVVTDKDEQQRTGFASLQELLEQHGYAETRVITPHSTTQTARIRSAMADDVRAELLSGADDEDEVEILASPLAGRTGAPSATSGPGKIPHVDGEVESKELKERPSLLSLRGLFSFFGTGAVDVEEALASPELPPSPTGHATAQLAMPDGEAHPTAVAQPRMRTTSEMHRWVETVNEVYPPPIFALPTVLGSTATTSTAVMPELHFDHTVDEDDAASSRSYSSSISFSGSPPTPQPDFGEHDHAFVVSTFSSNHLSPPQYDGDLPRNKRLSLRHTVSDSNLLPSYQSFSGLGISAPSPPPPLVSRSQLSETRPKDSGDIQRTQSPTAEAATGGAGTGLWGTSHLRARASQLFSLAMARSPVDAATGRSFLANASPLSAAAPVSSSSVPTPSRSPFLPTARAPPKLLRKAVSSAGLVSAPQVRRTRVVTKASWESFGSLEAKVSLEERRRSLAGSSGGESDFDGGIGWGEDLLGRAWA</sequence>
<feature type="compositionally biased region" description="Low complexity" evidence="1">
    <location>
        <begin position="208"/>
        <end position="229"/>
    </location>
</feature>
<organism evidence="2 3">
    <name type="scientific">Rhodotorula taiwanensis</name>
    <dbReference type="NCBI Taxonomy" id="741276"/>
    <lineage>
        <taxon>Eukaryota</taxon>
        <taxon>Fungi</taxon>
        <taxon>Dikarya</taxon>
        <taxon>Basidiomycota</taxon>
        <taxon>Pucciniomycotina</taxon>
        <taxon>Microbotryomycetes</taxon>
        <taxon>Sporidiobolales</taxon>
        <taxon>Sporidiobolaceae</taxon>
        <taxon>Rhodotorula</taxon>
    </lineage>
</organism>
<feature type="region of interest" description="Disordered" evidence="1">
    <location>
        <begin position="476"/>
        <end position="504"/>
    </location>
</feature>
<dbReference type="OrthoDB" id="2526962at2759"/>
<name>A0A2S5BDB0_9BASI</name>
<dbReference type="AlphaFoldDB" id="A0A2S5BDB0"/>
<feature type="region of interest" description="Disordered" evidence="1">
    <location>
        <begin position="1"/>
        <end position="356"/>
    </location>
</feature>
<comment type="caution">
    <text evidence="2">The sequence shown here is derived from an EMBL/GenBank/DDBJ whole genome shotgun (WGS) entry which is preliminary data.</text>
</comment>
<proteinExistence type="predicted"/>
<feature type="compositionally biased region" description="Low complexity" evidence="1">
    <location>
        <begin position="299"/>
        <end position="318"/>
    </location>
</feature>
<feature type="compositionally biased region" description="Basic and acidic residues" evidence="1">
    <location>
        <begin position="494"/>
        <end position="504"/>
    </location>
</feature>
<dbReference type="Proteomes" id="UP000237144">
    <property type="component" value="Unassembled WGS sequence"/>
</dbReference>
<feature type="compositionally biased region" description="Low complexity" evidence="1">
    <location>
        <begin position="66"/>
        <end position="76"/>
    </location>
</feature>
<dbReference type="EMBL" id="PJQD01000022">
    <property type="protein sequence ID" value="POY74759.1"/>
    <property type="molecule type" value="Genomic_DNA"/>
</dbReference>
<keyword evidence="3" id="KW-1185">Reference proteome</keyword>
<evidence type="ECO:0000313" key="3">
    <source>
        <dbReference type="Proteomes" id="UP000237144"/>
    </source>
</evidence>
<feature type="region of interest" description="Disordered" evidence="1">
    <location>
        <begin position="694"/>
        <end position="743"/>
    </location>
</feature>
<evidence type="ECO:0000313" key="2">
    <source>
        <dbReference type="EMBL" id="POY74759.1"/>
    </source>
</evidence>
<evidence type="ECO:0000256" key="1">
    <source>
        <dbReference type="SAM" id="MobiDB-lite"/>
    </source>
</evidence>
<reference evidence="2 3" key="1">
    <citation type="journal article" date="2018" name="Front. Microbiol.">
        <title>Prospects for Fungal Bioremediation of Acidic Radioactive Waste Sites: Characterization and Genome Sequence of Rhodotorula taiwanensis MD1149.</title>
        <authorList>
            <person name="Tkavc R."/>
            <person name="Matrosova V.Y."/>
            <person name="Grichenko O.E."/>
            <person name="Gostincar C."/>
            <person name="Volpe R.P."/>
            <person name="Klimenkova P."/>
            <person name="Gaidamakova E.K."/>
            <person name="Zhou C.E."/>
            <person name="Stewart B.J."/>
            <person name="Lyman M.G."/>
            <person name="Malfatti S.A."/>
            <person name="Rubinfeld B."/>
            <person name="Courtot M."/>
            <person name="Singh J."/>
            <person name="Dalgard C.L."/>
            <person name="Hamilton T."/>
            <person name="Frey K.G."/>
            <person name="Gunde-Cimerman N."/>
            <person name="Dugan L."/>
            <person name="Daly M.J."/>
        </authorList>
    </citation>
    <scope>NUCLEOTIDE SEQUENCE [LARGE SCALE GENOMIC DNA]</scope>
    <source>
        <strain evidence="2 3">MD1149</strain>
    </source>
</reference>
<feature type="compositionally biased region" description="Low complexity" evidence="1">
    <location>
        <begin position="163"/>
        <end position="200"/>
    </location>
</feature>
<feature type="compositionally biased region" description="Polar residues" evidence="1">
    <location>
        <begin position="232"/>
        <end position="252"/>
    </location>
</feature>
<feature type="compositionally biased region" description="Basic and acidic residues" evidence="1">
    <location>
        <begin position="279"/>
        <end position="298"/>
    </location>
</feature>
<feature type="region of interest" description="Disordered" evidence="1">
    <location>
        <begin position="619"/>
        <end position="645"/>
    </location>
</feature>